<dbReference type="InterPro" id="IPR011051">
    <property type="entry name" value="RmlC_Cupin_sf"/>
</dbReference>
<dbReference type="EMBL" id="JMIH01000023">
    <property type="protein sequence ID" value="KEO73009.1"/>
    <property type="molecule type" value="Genomic_DNA"/>
</dbReference>
<feature type="domain" description="Pirin N-terminal" evidence="4">
    <location>
        <begin position="26"/>
        <end position="124"/>
    </location>
</feature>
<dbReference type="STRING" id="1048983.EL17_15470"/>
<name>A0A074KVN7_9BACT</name>
<evidence type="ECO:0000256" key="1">
    <source>
        <dbReference type="ARBA" id="ARBA00008416"/>
    </source>
</evidence>
<dbReference type="RefSeq" id="WP_035076199.1">
    <property type="nucleotide sequence ID" value="NZ_JMIH01000023.1"/>
</dbReference>
<keyword evidence="2" id="KW-0479">Metal-binding</keyword>
<dbReference type="InterPro" id="IPR014710">
    <property type="entry name" value="RmlC-like_jellyroll"/>
</dbReference>
<evidence type="ECO:0000259" key="5">
    <source>
        <dbReference type="Pfam" id="PF05726"/>
    </source>
</evidence>
<organism evidence="6 7">
    <name type="scientific">Anditalea andensis</name>
    <dbReference type="NCBI Taxonomy" id="1048983"/>
    <lineage>
        <taxon>Bacteria</taxon>
        <taxon>Pseudomonadati</taxon>
        <taxon>Bacteroidota</taxon>
        <taxon>Cytophagia</taxon>
        <taxon>Cytophagales</taxon>
        <taxon>Cytophagaceae</taxon>
        <taxon>Anditalea</taxon>
    </lineage>
</organism>
<evidence type="ECO:0000256" key="2">
    <source>
        <dbReference type="PIRSR" id="PIRSR006232-1"/>
    </source>
</evidence>
<dbReference type="CDD" id="cd02909">
    <property type="entry name" value="cupin_pirin_N"/>
    <property type="match status" value="1"/>
</dbReference>
<dbReference type="PIRSF" id="PIRSF006232">
    <property type="entry name" value="Pirin"/>
    <property type="match status" value="1"/>
</dbReference>
<dbReference type="InterPro" id="IPR003829">
    <property type="entry name" value="Pirin_N_dom"/>
</dbReference>
<comment type="cofactor">
    <cofactor evidence="2">
        <name>Fe cation</name>
        <dbReference type="ChEBI" id="CHEBI:24875"/>
    </cofactor>
    <text evidence="2">Binds 1 Fe cation per subunit.</text>
</comment>
<evidence type="ECO:0000259" key="4">
    <source>
        <dbReference type="Pfam" id="PF02678"/>
    </source>
</evidence>
<dbReference type="Pfam" id="PF05726">
    <property type="entry name" value="Pirin_C"/>
    <property type="match status" value="1"/>
</dbReference>
<comment type="similarity">
    <text evidence="1 3">Belongs to the pirin family.</text>
</comment>
<dbReference type="eggNOG" id="COG1741">
    <property type="taxonomic scope" value="Bacteria"/>
</dbReference>
<dbReference type="GO" id="GO:0046872">
    <property type="term" value="F:metal ion binding"/>
    <property type="evidence" value="ECO:0007669"/>
    <property type="project" value="UniProtKB-KW"/>
</dbReference>
<gene>
    <name evidence="6" type="ORF">EL17_15470</name>
</gene>
<dbReference type="SUPFAM" id="SSF51182">
    <property type="entry name" value="RmlC-like cupins"/>
    <property type="match status" value="1"/>
</dbReference>
<dbReference type="InterPro" id="IPR012093">
    <property type="entry name" value="Pirin"/>
</dbReference>
<dbReference type="Pfam" id="PF02678">
    <property type="entry name" value="Pirin"/>
    <property type="match status" value="1"/>
</dbReference>
<keyword evidence="7" id="KW-1185">Reference proteome</keyword>
<evidence type="ECO:0000313" key="6">
    <source>
        <dbReference type="EMBL" id="KEO73009.1"/>
    </source>
</evidence>
<accession>A0A074KVN7</accession>
<protein>
    <submittedName>
        <fullName evidence="6">Nuclease PIN</fullName>
    </submittedName>
</protein>
<dbReference type="PANTHER" id="PTHR13903">
    <property type="entry name" value="PIRIN-RELATED"/>
    <property type="match status" value="1"/>
</dbReference>
<keyword evidence="2" id="KW-0408">Iron</keyword>
<dbReference type="InterPro" id="IPR008778">
    <property type="entry name" value="Pirin_C_dom"/>
</dbReference>
<feature type="binding site" evidence="2">
    <location>
        <position position="104"/>
    </location>
    <ligand>
        <name>Fe cation</name>
        <dbReference type="ChEBI" id="CHEBI:24875"/>
    </ligand>
</feature>
<comment type="caution">
    <text evidence="6">The sequence shown here is derived from an EMBL/GenBank/DDBJ whole genome shotgun (WGS) entry which is preliminary data.</text>
</comment>
<feature type="binding site" evidence="2">
    <location>
        <position position="102"/>
    </location>
    <ligand>
        <name>Fe cation</name>
        <dbReference type="ChEBI" id="CHEBI:24875"/>
    </ligand>
</feature>
<dbReference type="CDD" id="cd02247">
    <property type="entry name" value="cupin_pirin_C"/>
    <property type="match status" value="1"/>
</dbReference>
<dbReference type="AlphaFoldDB" id="A0A074KVN7"/>
<dbReference type="Proteomes" id="UP000027821">
    <property type="component" value="Unassembled WGS sequence"/>
</dbReference>
<feature type="binding site" evidence="2">
    <location>
        <position position="60"/>
    </location>
    <ligand>
        <name>Fe cation</name>
        <dbReference type="ChEBI" id="CHEBI:24875"/>
    </ligand>
</feature>
<dbReference type="OrthoDB" id="321327at2"/>
<feature type="binding site" evidence="2">
    <location>
        <position position="58"/>
    </location>
    <ligand>
        <name>Fe cation</name>
        <dbReference type="ChEBI" id="CHEBI:24875"/>
    </ligand>
</feature>
<sequence length="284" mass="31404">MLKIKRIHSAVLKPIADLITYSPLPSAELRHIDPFLFLNHHGHQVYPKGNNGLPFGPHPHRGMETVTFILEGDIMHKDSGGHESVIESGGVQWMTAGKGLIHAEVSSTKFKDIGGDLEILQLWVNLPSKYKMVEPRYIGLQKNEITSFTLDSQNIQVQLIAGEWDGHKGSFPTLTPIFLSSISMTKGGGFTKKIPKGENVFFYIVKGSVEVNGKDIKLRHLVEFTDEGGAILIGASSDAHIIFGHSAPFNEPIVAQGPFVMNSQKEISESYRDYQEGKFGKWIG</sequence>
<evidence type="ECO:0000256" key="3">
    <source>
        <dbReference type="RuleBase" id="RU003457"/>
    </source>
</evidence>
<feature type="domain" description="Pirin C-terminal" evidence="5">
    <location>
        <begin position="182"/>
        <end position="280"/>
    </location>
</feature>
<evidence type="ECO:0000313" key="7">
    <source>
        <dbReference type="Proteomes" id="UP000027821"/>
    </source>
</evidence>
<dbReference type="Gene3D" id="2.60.120.10">
    <property type="entry name" value="Jelly Rolls"/>
    <property type="match status" value="2"/>
</dbReference>
<proteinExistence type="inferred from homology"/>
<reference evidence="6 7" key="1">
    <citation type="submission" date="2014-04" db="EMBL/GenBank/DDBJ databases">
        <title>Characterization and application of a salt tolerant electro-active bacterium.</title>
        <authorList>
            <person name="Yang L."/>
            <person name="Wei S."/>
            <person name="Tay Q.X.M."/>
        </authorList>
    </citation>
    <scope>NUCLEOTIDE SEQUENCE [LARGE SCALE GENOMIC DNA]</scope>
    <source>
        <strain evidence="6 7">LY1</strain>
    </source>
</reference>
<dbReference type="PANTHER" id="PTHR13903:SF8">
    <property type="entry name" value="PIRIN"/>
    <property type="match status" value="1"/>
</dbReference>